<comment type="catalytic activity">
    <reaction evidence="12">
        <text>n isopentenyl diphosphate + (2E,6E)-farnesyl diphosphate = a di-trans,poly-cis-polyprenyl diphosphate + n diphosphate</text>
        <dbReference type="Rhea" id="RHEA:53008"/>
        <dbReference type="Rhea" id="RHEA-COMP:19494"/>
        <dbReference type="ChEBI" id="CHEBI:33019"/>
        <dbReference type="ChEBI" id="CHEBI:128769"/>
        <dbReference type="ChEBI" id="CHEBI:136960"/>
        <dbReference type="ChEBI" id="CHEBI:175763"/>
        <dbReference type="EC" id="2.5.1.87"/>
    </reaction>
</comment>
<evidence type="ECO:0000256" key="12">
    <source>
        <dbReference type="ARBA" id="ARBA00047353"/>
    </source>
</evidence>
<feature type="transmembrane region" description="Helical" evidence="13">
    <location>
        <begin position="27"/>
        <end position="49"/>
    </location>
</feature>
<keyword evidence="11 13" id="KW-0472">Membrane</keyword>
<evidence type="ECO:0000256" key="10">
    <source>
        <dbReference type="ARBA" id="ARBA00022989"/>
    </source>
</evidence>
<gene>
    <name evidence="14" type="ORF">RHSIM_Rhsim11G0174600</name>
</gene>
<evidence type="ECO:0000256" key="6">
    <source>
        <dbReference type="ARBA" id="ARBA00022679"/>
    </source>
</evidence>
<evidence type="ECO:0000256" key="7">
    <source>
        <dbReference type="ARBA" id="ARBA00022692"/>
    </source>
</evidence>
<dbReference type="UniPathway" id="UPA00378"/>
<comment type="cofactor">
    <cofactor evidence="1">
        <name>Mg(2+)</name>
        <dbReference type="ChEBI" id="CHEBI:18420"/>
    </cofactor>
</comment>
<evidence type="ECO:0000256" key="9">
    <source>
        <dbReference type="ARBA" id="ARBA00022842"/>
    </source>
</evidence>
<comment type="caution">
    <text evidence="14">The sequence shown here is derived from an EMBL/GenBank/DDBJ whole genome shotgun (WGS) entry which is preliminary data.</text>
</comment>
<reference evidence="14" key="1">
    <citation type="submission" date="2019-11" db="EMBL/GenBank/DDBJ databases">
        <authorList>
            <person name="Liu Y."/>
            <person name="Hou J."/>
            <person name="Li T.-Q."/>
            <person name="Guan C.-H."/>
            <person name="Wu X."/>
            <person name="Wu H.-Z."/>
            <person name="Ling F."/>
            <person name="Zhang R."/>
            <person name="Shi X.-G."/>
            <person name="Ren J.-P."/>
            <person name="Chen E.-F."/>
            <person name="Sun J.-M."/>
        </authorList>
    </citation>
    <scope>NUCLEOTIDE SEQUENCE</scope>
    <source>
        <strain evidence="14">Adult_tree_wgs_1</strain>
        <tissue evidence="14">Leaves</tissue>
    </source>
</reference>
<dbReference type="Gene3D" id="3.40.1180.10">
    <property type="entry name" value="Decaprenyl diphosphate synthase-like"/>
    <property type="match status" value="1"/>
</dbReference>
<evidence type="ECO:0000256" key="5">
    <source>
        <dbReference type="ARBA" id="ARBA00012596"/>
    </source>
</evidence>
<keyword evidence="9" id="KW-0460">Magnesium</keyword>
<dbReference type="Proteomes" id="UP000626092">
    <property type="component" value="Unassembled WGS sequence"/>
</dbReference>
<dbReference type="InterPro" id="IPR038887">
    <property type="entry name" value="Nus1/NgBR"/>
</dbReference>
<sequence length="328" mass="36412">MEGGGGNGRLMDLRGEMLKGFCWTNQVGYLLVLLLWHILHFIVSIWYFALSTAQVLESYLISSGLLKRYKALNFDTLKYLAIVVDSEEAHQISKVTELLQWLASAGVKNVCLYDTEGLLKSSKKVILERLSVARVHAEVIADVPLHNLKRITVEFASYSDGKEAVAKAANLLFAKYISDGDQKDQIFTELQLAEALKAVGCGSPDPDLLLVYGPARCHMGFSSCRIRYTEIVHMGPLKSVKHGSLIKAIRKFTMVRQNYGVLVDPLSALALLILMEVSEEMHLEDSGVANLQQVVEVRIMGKGSCSASCPEDDLDQFLDEILDYENPV</sequence>
<evidence type="ECO:0000256" key="1">
    <source>
        <dbReference type="ARBA" id="ARBA00001946"/>
    </source>
</evidence>
<protein>
    <recommendedName>
        <fullName evidence="5">ditrans,polycis-polyprenyl diphosphate synthase [(2E,6E)-farnesyldiphosphate specific]</fullName>
        <ecNumber evidence="5">2.5.1.87</ecNumber>
    </recommendedName>
</protein>
<keyword evidence="8" id="KW-0256">Endoplasmic reticulum</keyword>
<organism evidence="14 15">
    <name type="scientific">Rhododendron simsii</name>
    <name type="common">Sims's rhododendron</name>
    <dbReference type="NCBI Taxonomy" id="118357"/>
    <lineage>
        <taxon>Eukaryota</taxon>
        <taxon>Viridiplantae</taxon>
        <taxon>Streptophyta</taxon>
        <taxon>Embryophyta</taxon>
        <taxon>Tracheophyta</taxon>
        <taxon>Spermatophyta</taxon>
        <taxon>Magnoliopsida</taxon>
        <taxon>eudicotyledons</taxon>
        <taxon>Gunneridae</taxon>
        <taxon>Pentapetalae</taxon>
        <taxon>asterids</taxon>
        <taxon>Ericales</taxon>
        <taxon>Ericaceae</taxon>
        <taxon>Ericoideae</taxon>
        <taxon>Rhodoreae</taxon>
        <taxon>Rhododendron</taxon>
    </lineage>
</organism>
<evidence type="ECO:0000313" key="15">
    <source>
        <dbReference type="Proteomes" id="UP000626092"/>
    </source>
</evidence>
<dbReference type="PANTHER" id="PTHR21528:SF0">
    <property type="entry name" value="DEHYDRODOLICHYL DIPHOSPHATE SYNTHASE COMPLEX SUBUNIT NUS1"/>
    <property type="match status" value="1"/>
</dbReference>
<dbReference type="GO" id="GO:0005789">
    <property type="term" value="C:endoplasmic reticulum membrane"/>
    <property type="evidence" value="ECO:0007669"/>
    <property type="project" value="UniProtKB-SubCell"/>
</dbReference>
<keyword evidence="15" id="KW-1185">Reference proteome</keyword>
<evidence type="ECO:0000256" key="2">
    <source>
        <dbReference type="ARBA" id="ARBA00004586"/>
    </source>
</evidence>
<dbReference type="GO" id="GO:0045547">
    <property type="term" value="F:ditrans,polycis-polyprenyl diphosphate synthase [(2E,6E)-farnesyl diphosphate specific] activity"/>
    <property type="evidence" value="ECO:0007669"/>
    <property type="project" value="UniProtKB-EC"/>
</dbReference>
<dbReference type="AlphaFoldDB" id="A0A834GCD2"/>
<dbReference type="PANTHER" id="PTHR21528">
    <property type="entry name" value="DEHYDRODOLICHYL DIPHOSPHATE SYNTHASE COMPLEX SUBUNIT NUS1"/>
    <property type="match status" value="1"/>
</dbReference>
<proteinExistence type="inferred from homology"/>
<keyword evidence="6" id="KW-0808">Transferase</keyword>
<evidence type="ECO:0000256" key="13">
    <source>
        <dbReference type="SAM" id="Phobius"/>
    </source>
</evidence>
<evidence type="ECO:0000256" key="11">
    <source>
        <dbReference type="ARBA" id="ARBA00023136"/>
    </source>
</evidence>
<dbReference type="EC" id="2.5.1.87" evidence="5"/>
<keyword evidence="7 13" id="KW-0812">Transmembrane</keyword>
<name>A0A834GCD2_RHOSS</name>
<evidence type="ECO:0000256" key="8">
    <source>
        <dbReference type="ARBA" id="ARBA00022824"/>
    </source>
</evidence>
<dbReference type="SUPFAM" id="SSF64005">
    <property type="entry name" value="Undecaprenyl diphosphate synthase"/>
    <property type="match status" value="1"/>
</dbReference>
<accession>A0A834GCD2</accession>
<dbReference type="OrthoDB" id="19639at2759"/>
<keyword evidence="10 13" id="KW-1133">Transmembrane helix</keyword>
<evidence type="ECO:0000256" key="3">
    <source>
        <dbReference type="ARBA" id="ARBA00004922"/>
    </source>
</evidence>
<evidence type="ECO:0000256" key="4">
    <source>
        <dbReference type="ARBA" id="ARBA00005432"/>
    </source>
</evidence>
<dbReference type="EMBL" id="WJXA01000011">
    <property type="protein sequence ID" value="KAF7128044.1"/>
    <property type="molecule type" value="Genomic_DNA"/>
</dbReference>
<comment type="similarity">
    <text evidence="4">Belongs to the UPP synthase family.</text>
</comment>
<comment type="pathway">
    <text evidence="3">Protein modification; protein glycosylation.</text>
</comment>
<dbReference type="GO" id="GO:1904423">
    <property type="term" value="C:dehydrodolichyl diphosphate synthase complex"/>
    <property type="evidence" value="ECO:0007669"/>
    <property type="project" value="InterPro"/>
</dbReference>
<dbReference type="InterPro" id="IPR036424">
    <property type="entry name" value="UPP_synth-like_sf"/>
</dbReference>
<comment type="subcellular location">
    <subcellularLocation>
        <location evidence="2">Endoplasmic reticulum membrane</location>
    </subcellularLocation>
</comment>
<evidence type="ECO:0000313" key="14">
    <source>
        <dbReference type="EMBL" id="KAF7128044.1"/>
    </source>
</evidence>